<keyword evidence="2" id="KW-1185">Reference proteome</keyword>
<name>A0A517LYH8_9BACT</name>
<dbReference type="EMBL" id="CP036261">
    <property type="protein sequence ID" value="QDS87674.1"/>
    <property type="molecule type" value="Genomic_DNA"/>
</dbReference>
<dbReference type="Proteomes" id="UP000319557">
    <property type="component" value="Chromosome"/>
</dbReference>
<proteinExistence type="predicted"/>
<accession>A0A517LYH8</accession>
<evidence type="ECO:0000313" key="2">
    <source>
        <dbReference type="Proteomes" id="UP000319557"/>
    </source>
</evidence>
<dbReference type="KEGG" id="ruv:EC9_18530"/>
<evidence type="ECO:0000313" key="1">
    <source>
        <dbReference type="EMBL" id="QDS87674.1"/>
    </source>
</evidence>
<dbReference type="RefSeq" id="WP_145344192.1">
    <property type="nucleotide sequence ID" value="NZ_CP036261.1"/>
</dbReference>
<dbReference type="AlphaFoldDB" id="A0A517LYH8"/>
<gene>
    <name evidence="1" type="ORF">EC9_18530</name>
</gene>
<organism evidence="1 2">
    <name type="scientific">Rosistilla ulvae</name>
    <dbReference type="NCBI Taxonomy" id="1930277"/>
    <lineage>
        <taxon>Bacteria</taxon>
        <taxon>Pseudomonadati</taxon>
        <taxon>Planctomycetota</taxon>
        <taxon>Planctomycetia</taxon>
        <taxon>Pirellulales</taxon>
        <taxon>Pirellulaceae</taxon>
        <taxon>Rosistilla</taxon>
    </lineage>
</organism>
<reference evidence="1 2" key="1">
    <citation type="submission" date="2019-02" db="EMBL/GenBank/DDBJ databases">
        <title>Deep-cultivation of Planctomycetes and their phenomic and genomic characterization uncovers novel biology.</title>
        <authorList>
            <person name="Wiegand S."/>
            <person name="Jogler M."/>
            <person name="Boedeker C."/>
            <person name="Pinto D."/>
            <person name="Vollmers J."/>
            <person name="Rivas-Marin E."/>
            <person name="Kohn T."/>
            <person name="Peeters S.H."/>
            <person name="Heuer A."/>
            <person name="Rast P."/>
            <person name="Oberbeckmann S."/>
            <person name="Bunk B."/>
            <person name="Jeske O."/>
            <person name="Meyerdierks A."/>
            <person name="Storesund J.E."/>
            <person name="Kallscheuer N."/>
            <person name="Luecker S."/>
            <person name="Lage O.M."/>
            <person name="Pohl T."/>
            <person name="Merkel B.J."/>
            <person name="Hornburger P."/>
            <person name="Mueller R.-W."/>
            <person name="Bruemmer F."/>
            <person name="Labrenz M."/>
            <person name="Spormann A.M."/>
            <person name="Op den Camp H."/>
            <person name="Overmann J."/>
            <person name="Amann R."/>
            <person name="Jetten M.S.M."/>
            <person name="Mascher T."/>
            <person name="Medema M.H."/>
            <person name="Devos D.P."/>
            <person name="Kaster A.-K."/>
            <person name="Ovreas L."/>
            <person name="Rohde M."/>
            <person name="Galperin M.Y."/>
            <person name="Jogler C."/>
        </authorList>
    </citation>
    <scope>NUCLEOTIDE SEQUENCE [LARGE SCALE GENOMIC DNA]</scope>
    <source>
        <strain evidence="1 2">EC9</strain>
    </source>
</reference>
<protein>
    <submittedName>
        <fullName evidence="1">Uncharacterized protein</fullName>
    </submittedName>
</protein>
<dbReference type="OrthoDB" id="280787at2"/>
<sequence>MNHDTTPISDLSGSPDQIPCFRGYRDVQYRRESDQLFRDKLAEMLQSSMERLDRHLARQVDRGILSSLAAGERLKSRTDQTLRTIRATPDNSSPFFDACPCDDVQLSRLAELENKLLQNGNAIEQISTALANNDSPSLDAIGAFARSLDELGQTFALRSQRIESLPV</sequence>